<gene>
    <name evidence="2" type="ORF">BO78DRAFT_417888</name>
</gene>
<evidence type="ECO:0000256" key="1">
    <source>
        <dbReference type="SAM" id="MobiDB-lite"/>
    </source>
</evidence>
<sequence>MTVLIYTLILGLLGIIWLHILWRVGYDAPLEIYEILHRKGWRRLAEPLLILSMAFTSEESKREQKIWISEWRGVQDKEEETMQRGFYLIDEEASLIDNEVLDIDPELQTRLARVQKQRDYIILDLMDLGRDKCHLQDIKPDGAWTRYRSEKPDMGLDCEKKRCALRYGCCYRGCGCCEKVREGTFNGNICRLESHCTDFCGCCVRYRESLKMERDREPVVFRGLFEDKDVEEETMGRPHGTLDPEIPFSCLPFSAENNKDMEDKGIEETRGRLQEAFNTDIPSAYFPFSAENRPTSVGDRRPSPRKRPASSMDDAFPCQEESDLLLVPEQRLFQEE</sequence>
<name>A0A319ETE8_ASPSB</name>
<dbReference type="AlphaFoldDB" id="A0A319ETE8"/>
<reference evidence="2 3" key="1">
    <citation type="submission" date="2018-02" db="EMBL/GenBank/DDBJ databases">
        <title>The genomes of Aspergillus section Nigri reveals drivers in fungal speciation.</title>
        <authorList>
            <consortium name="DOE Joint Genome Institute"/>
            <person name="Vesth T.C."/>
            <person name="Nybo J."/>
            <person name="Theobald S."/>
            <person name="Brandl J."/>
            <person name="Frisvad J.C."/>
            <person name="Nielsen K.F."/>
            <person name="Lyhne E.K."/>
            <person name="Kogle M.E."/>
            <person name="Kuo A."/>
            <person name="Riley R."/>
            <person name="Clum A."/>
            <person name="Nolan M."/>
            <person name="Lipzen A."/>
            <person name="Salamov A."/>
            <person name="Henrissat B."/>
            <person name="Wiebenga A."/>
            <person name="De vries R.P."/>
            <person name="Grigoriev I.V."/>
            <person name="Mortensen U.H."/>
            <person name="Andersen M.R."/>
            <person name="Baker S.E."/>
        </authorList>
    </citation>
    <scope>NUCLEOTIDE SEQUENCE [LARGE SCALE GENOMIC DNA]</scope>
    <source>
        <strain evidence="2 3">CBS 121057</strain>
    </source>
</reference>
<organism evidence="2 3">
    <name type="scientific">Aspergillus sclerotiicarbonarius (strain CBS 121057 / IBT 28362)</name>
    <dbReference type="NCBI Taxonomy" id="1448318"/>
    <lineage>
        <taxon>Eukaryota</taxon>
        <taxon>Fungi</taxon>
        <taxon>Dikarya</taxon>
        <taxon>Ascomycota</taxon>
        <taxon>Pezizomycotina</taxon>
        <taxon>Eurotiomycetes</taxon>
        <taxon>Eurotiomycetidae</taxon>
        <taxon>Eurotiales</taxon>
        <taxon>Aspergillaceae</taxon>
        <taxon>Aspergillus</taxon>
        <taxon>Aspergillus subgen. Circumdati</taxon>
    </lineage>
</organism>
<keyword evidence="3" id="KW-1185">Reference proteome</keyword>
<evidence type="ECO:0000313" key="2">
    <source>
        <dbReference type="EMBL" id="PYI07254.1"/>
    </source>
</evidence>
<protein>
    <submittedName>
        <fullName evidence="2">Uncharacterized protein</fullName>
    </submittedName>
</protein>
<dbReference type="OrthoDB" id="10398845at2759"/>
<dbReference type="Proteomes" id="UP000248423">
    <property type="component" value="Unassembled WGS sequence"/>
</dbReference>
<feature type="region of interest" description="Disordered" evidence="1">
    <location>
        <begin position="285"/>
        <end position="336"/>
    </location>
</feature>
<proteinExistence type="predicted"/>
<dbReference type="EMBL" id="KZ826343">
    <property type="protein sequence ID" value="PYI07254.1"/>
    <property type="molecule type" value="Genomic_DNA"/>
</dbReference>
<accession>A0A319ETE8</accession>
<dbReference type="VEuPathDB" id="FungiDB:BO78DRAFT_417888"/>
<dbReference type="STRING" id="1448318.A0A319ETE8"/>
<evidence type="ECO:0000313" key="3">
    <source>
        <dbReference type="Proteomes" id="UP000248423"/>
    </source>
</evidence>